<dbReference type="EMBL" id="CM047587">
    <property type="protein sequence ID" value="KAI9906867.1"/>
    <property type="molecule type" value="Genomic_DNA"/>
</dbReference>
<reference evidence="1 2" key="1">
    <citation type="journal article" date="2022" name="bioRxiv">
        <title>The genome of the oomycete Peronosclerospora sorghi, a cosmopolitan pathogen of maize and sorghum, is inflated with dispersed pseudogenes.</title>
        <authorList>
            <person name="Fletcher K."/>
            <person name="Martin F."/>
            <person name="Isakeit T."/>
            <person name="Cavanaugh K."/>
            <person name="Magill C."/>
            <person name="Michelmore R."/>
        </authorList>
    </citation>
    <scope>NUCLEOTIDE SEQUENCE [LARGE SCALE GENOMIC DNA]</scope>
    <source>
        <strain evidence="1">P6</strain>
    </source>
</reference>
<dbReference type="Proteomes" id="UP001163321">
    <property type="component" value="Chromosome 8"/>
</dbReference>
<gene>
    <name evidence="1" type="ORF">PsorP6_004601</name>
</gene>
<sequence length="184" mass="20724">MSTDIGELRPSPLLVRSKPTLRENISPLEPFHKKDQIWINFAYLGPEDTLMWMRASDRSDPKAPRYTQLDPNAYRVWDLDEKRLVVTRTIQLDECSPSSYLNLTDVNQPATVIDFDVDDTSIIMTAPSPQPTQSDIDMEVDPSGIVDEDIVMSDTTLVLTLRTHDLHATPIRESGCNCSCDLGC</sequence>
<comment type="caution">
    <text evidence="1">The sequence shown here is derived from an EMBL/GenBank/DDBJ whole genome shotgun (WGS) entry which is preliminary data.</text>
</comment>
<evidence type="ECO:0000313" key="2">
    <source>
        <dbReference type="Proteomes" id="UP001163321"/>
    </source>
</evidence>
<name>A0ACC0VKX7_9STRA</name>
<keyword evidence="2" id="KW-1185">Reference proteome</keyword>
<protein>
    <submittedName>
        <fullName evidence="1">Uncharacterized protein</fullName>
    </submittedName>
</protein>
<evidence type="ECO:0000313" key="1">
    <source>
        <dbReference type="EMBL" id="KAI9906867.1"/>
    </source>
</evidence>
<accession>A0ACC0VKX7</accession>
<organism evidence="1 2">
    <name type="scientific">Peronosclerospora sorghi</name>
    <dbReference type="NCBI Taxonomy" id="230839"/>
    <lineage>
        <taxon>Eukaryota</taxon>
        <taxon>Sar</taxon>
        <taxon>Stramenopiles</taxon>
        <taxon>Oomycota</taxon>
        <taxon>Peronosporomycetes</taxon>
        <taxon>Peronosporales</taxon>
        <taxon>Peronosporaceae</taxon>
        <taxon>Peronosclerospora</taxon>
    </lineage>
</organism>
<proteinExistence type="predicted"/>